<sequence>MEVLTALAAGIVAALLPVLNIEVYLVGAAVLMGDAGLVAMAMAAAVGQTAGKLAHYGAARGALDIPWLKRRSERPERAWAGRVERWRRKAEDRPAWAAGLLAVSSLVSVPPLMVVCVFAGTVRMRVDVFCAVTASTRFVRFLVVVFAPGALTWVYGLWPG</sequence>
<feature type="transmembrane region" description="Helical" evidence="1">
    <location>
        <begin position="95"/>
        <end position="118"/>
    </location>
</feature>
<evidence type="ECO:0000256" key="1">
    <source>
        <dbReference type="SAM" id="Phobius"/>
    </source>
</evidence>
<name>A0ABT4TSU6_9ACTN</name>
<dbReference type="InterPro" id="IPR032816">
    <property type="entry name" value="VTT_dom"/>
</dbReference>
<protein>
    <submittedName>
        <fullName evidence="3">VTT domain-containing protein</fullName>
    </submittedName>
</protein>
<keyword evidence="1" id="KW-1133">Transmembrane helix</keyword>
<organism evidence="3 4">
    <name type="scientific">Nocardiopsis suaedae</name>
    <dbReference type="NCBI Taxonomy" id="3018444"/>
    <lineage>
        <taxon>Bacteria</taxon>
        <taxon>Bacillati</taxon>
        <taxon>Actinomycetota</taxon>
        <taxon>Actinomycetes</taxon>
        <taxon>Streptosporangiales</taxon>
        <taxon>Nocardiopsidaceae</taxon>
        <taxon>Nocardiopsis</taxon>
    </lineage>
</organism>
<dbReference type="Proteomes" id="UP001165685">
    <property type="component" value="Unassembled WGS sequence"/>
</dbReference>
<dbReference type="RefSeq" id="WP_270680390.1">
    <property type="nucleotide sequence ID" value="NZ_JAQFWP010000062.1"/>
</dbReference>
<gene>
    <name evidence="3" type="ORF">O4U47_24880</name>
</gene>
<keyword evidence="1" id="KW-0812">Transmembrane</keyword>
<feature type="domain" description="VTT" evidence="2">
    <location>
        <begin position="21"/>
        <end position="147"/>
    </location>
</feature>
<evidence type="ECO:0000313" key="3">
    <source>
        <dbReference type="EMBL" id="MDA2807768.1"/>
    </source>
</evidence>
<dbReference type="Pfam" id="PF09335">
    <property type="entry name" value="VTT_dom"/>
    <property type="match status" value="1"/>
</dbReference>
<comment type="caution">
    <text evidence="3">The sequence shown here is derived from an EMBL/GenBank/DDBJ whole genome shotgun (WGS) entry which is preliminary data.</text>
</comment>
<proteinExistence type="predicted"/>
<keyword evidence="4" id="KW-1185">Reference proteome</keyword>
<evidence type="ECO:0000313" key="4">
    <source>
        <dbReference type="Proteomes" id="UP001165685"/>
    </source>
</evidence>
<reference evidence="3" key="1">
    <citation type="submission" date="2023-01" db="EMBL/GenBank/DDBJ databases">
        <title>Draft genome sequence of Nocardiopsis sp. LSu2-4 isolated from halophytes.</title>
        <authorList>
            <person name="Duangmal K."/>
            <person name="Chantavorakit T."/>
        </authorList>
    </citation>
    <scope>NUCLEOTIDE SEQUENCE</scope>
    <source>
        <strain evidence="3">LSu2-4</strain>
    </source>
</reference>
<keyword evidence="1" id="KW-0472">Membrane</keyword>
<accession>A0ABT4TSU6</accession>
<feature type="transmembrane region" description="Helical" evidence="1">
    <location>
        <begin position="138"/>
        <end position="158"/>
    </location>
</feature>
<dbReference type="EMBL" id="JAQFWP010000062">
    <property type="protein sequence ID" value="MDA2807768.1"/>
    <property type="molecule type" value="Genomic_DNA"/>
</dbReference>
<evidence type="ECO:0000259" key="2">
    <source>
        <dbReference type="Pfam" id="PF09335"/>
    </source>
</evidence>